<keyword evidence="1" id="KW-0732">Signal</keyword>
<feature type="signal peptide" evidence="1">
    <location>
        <begin position="1"/>
        <end position="17"/>
    </location>
</feature>
<evidence type="ECO:0000256" key="1">
    <source>
        <dbReference type="SAM" id="SignalP"/>
    </source>
</evidence>
<organism evidence="3 4">
    <name type="scientific">Syphacia muris</name>
    <dbReference type="NCBI Taxonomy" id="451379"/>
    <lineage>
        <taxon>Eukaryota</taxon>
        <taxon>Metazoa</taxon>
        <taxon>Ecdysozoa</taxon>
        <taxon>Nematoda</taxon>
        <taxon>Chromadorea</taxon>
        <taxon>Rhabditida</taxon>
        <taxon>Spirurina</taxon>
        <taxon>Oxyuridomorpha</taxon>
        <taxon>Oxyuroidea</taxon>
        <taxon>Oxyuridae</taxon>
        <taxon>Syphacia</taxon>
    </lineage>
</organism>
<keyword evidence="3" id="KW-1185">Reference proteome</keyword>
<feature type="domain" description="Chondroitin proteoglycan 4" evidence="2">
    <location>
        <begin position="58"/>
        <end position="151"/>
    </location>
</feature>
<evidence type="ECO:0000313" key="3">
    <source>
        <dbReference type="Proteomes" id="UP000046393"/>
    </source>
</evidence>
<reference evidence="4" key="1">
    <citation type="submission" date="2016-04" db="UniProtKB">
        <authorList>
            <consortium name="WormBaseParasite"/>
        </authorList>
    </citation>
    <scope>IDENTIFICATION</scope>
</reference>
<dbReference type="Pfam" id="PF15481">
    <property type="entry name" value="CPG4"/>
    <property type="match status" value="1"/>
</dbReference>
<feature type="chain" id="PRO_5007419197" evidence="1">
    <location>
        <begin position="18"/>
        <end position="341"/>
    </location>
</feature>
<dbReference type="InterPro" id="IPR053123">
    <property type="entry name" value="CPG4-like"/>
</dbReference>
<protein>
    <submittedName>
        <fullName evidence="4">CPG4 domain-containing protein</fullName>
    </submittedName>
</protein>
<proteinExistence type="predicted"/>
<dbReference type="InterPro" id="IPR029153">
    <property type="entry name" value="CPG4"/>
</dbReference>
<accession>A0A0N5AEB3</accession>
<sequence length="341" mass="37947">MSLLLFLFFVLYKPCHNLPFPPVSENGFNDDKTIGELLGYFKNFNASSLFDSFRLPVCVQDCANELSSTLASLNLDSRWSVEKTREACRQFEVMKKCLAEKPQCSSMIVDIGMHAFTYLCNDDETTKGLNLIPCIRREALKIHGICERACKFGAVLLDAATINSKNTVLNFLDEKGHKILSVPDLHRLCNSSTCFLSCMRAGIEGKCPNGGSAFVDNMLKSFVKKTTNGRIRPETSVVDAYASLVSSFLPRQCQYLFLEEKDIILTTPGAPFVFVTDAHKPIVTTTLTVENSSLISRSESFNTVTWAKLNTTKYTIDKADVKGDEGNVLQKSYSYVVAPRS</sequence>
<dbReference type="PANTHER" id="PTHR37442">
    <property type="entry name" value="F18A1.7 PROTEIN-RELATED"/>
    <property type="match status" value="1"/>
</dbReference>
<dbReference type="PANTHER" id="PTHR37442:SF2">
    <property type="entry name" value="CHONDROITIN PROTEOGLYCAN 4"/>
    <property type="match status" value="1"/>
</dbReference>
<evidence type="ECO:0000259" key="2">
    <source>
        <dbReference type="Pfam" id="PF15481"/>
    </source>
</evidence>
<dbReference type="Proteomes" id="UP000046393">
    <property type="component" value="Unplaced"/>
</dbReference>
<dbReference type="WBParaSite" id="SMUV_0000256201-mRNA-1">
    <property type="protein sequence ID" value="SMUV_0000256201-mRNA-1"/>
    <property type="gene ID" value="SMUV_0000256201"/>
</dbReference>
<evidence type="ECO:0000313" key="4">
    <source>
        <dbReference type="WBParaSite" id="SMUV_0000256201-mRNA-1"/>
    </source>
</evidence>
<name>A0A0N5AEB3_9BILA</name>
<dbReference type="AlphaFoldDB" id="A0A0N5AEB3"/>